<dbReference type="PANTHER" id="PTHR37807:SF3">
    <property type="entry name" value="OS07G0160300 PROTEIN"/>
    <property type="match status" value="1"/>
</dbReference>
<sequence>MVALSGLPGVGKSTLARALATRLRAVWLRIDSIEQAMADATGRVVEDDQGYRVAHAVAADNLRLGLCVVADSVNPLAVSRAGWRAVATAAGVPCLDVWVVCSDPAEHRRRVEGRPTEVAGLVLPTWDKVMARRFEQWDRPPLVVDTAQADVETCVDMVAAALEAAATLCPKMD</sequence>
<dbReference type="AlphaFoldDB" id="A0A7C9UVP1"/>
<dbReference type="SUPFAM" id="SSF52540">
    <property type="entry name" value="P-loop containing nucleoside triphosphate hydrolases"/>
    <property type="match status" value="1"/>
</dbReference>
<keyword evidence="1" id="KW-0547">Nucleotide-binding</keyword>
<dbReference type="Proteomes" id="UP000480684">
    <property type="component" value="Unassembled WGS sequence"/>
</dbReference>
<gene>
    <name evidence="1" type="ORF">G4223_08605</name>
</gene>
<organism evidence="1 2">
    <name type="scientific">Magnetospirillum aberrantis SpK</name>
    <dbReference type="NCBI Taxonomy" id="908842"/>
    <lineage>
        <taxon>Bacteria</taxon>
        <taxon>Pseudomonadati</taxon>
        <taxon>Pseudomonadota</taxon>
        <taxon>Alphaproteobacteria</taxon>
        <taxon>Rhodospirillales</taxon>
        <taxon>Rhodospirillaceae</taxon>
        <taxon>Magnetospirillum</taxon>
    </lineage>
</organism>
<reference evidence="1 2" key="1">
    <citation type="submission" date="2020-02" db="EMBL/GenBank/DDBJ databases">
        <authorList>
            <person name="Dziuba M."/>
            <person name="Kuznetsov B."/>
            <person name="Mardanov A."/>
            <person name="Ravin N."/>
            <person name="Grouzdev D."/>
        </authorList>
    </citation>
    <scope>NUCLEOTIDE SEQUENCE [LARGE SCALE GENOMIC DNA]</scope>
    <source>
        <strain evidence="1 2">SpK</strain>
    </source>
</reference>
<dbReference type="GO" id="GO:0005524">
    <property type="term" value="F:ATP binding"/>
    <property type="evidence" value="ECO:0007669"/>
    <property type="project" value="UniProtKB-KW"/>
</dbReference>
<evidence type="ECO:0000313" key="2">
    <source>
        <dbReference type="Proteomes" id="UP000480684"/>
    </source>
</evidence>
<name>A0A7C9UVP1_9PROT</name>
<accession>A0A7C9UVP1</accession>
<proteinExistence type="predicted"/>
<dbReference type="InterPro" id="IPR027417">
    <property type="entry name" value="P-loop_NTPase"/>
</dbReference>
<keyword evidence="2" id="KW-1185">Reference proteome</keyword>
<dbReference type="PANTHER" id="PTHR37807">
    <property type="entry name" value="OS07G0160300 PROTEIN"/>
    <property type="match status" value="1"/>
</dbReference>
<dbReference type="EMBL" id="JAAIYP010000035">
    <property type="protein sequence ID" value="NFV80169.1"/>
    <property type="molecule type" value="Genomic_DNA"/>
</dbReference>
<protein>
    <submittedName>
        <fullName evidence="1">ATP-binding protein</fullName>
    </submittedName>
</protein>
<comment type="caution">
    <text evidence="1">The sequence shown here is derived from an EMBL/GenBank/DDBJ whole genome shotgun (WGS) entry which is preliminary data.</text>
</comment>
<dbReference type="Pfam" id="PF13671">
    <property type="entry name" value="AAA_33"/>
    <property type="match status" value="1"/>
</dbReference>
<evidence type="ECO:0000313" key="1">
    <source>
        <dbReference type="EMBL" id="NFV80169.1"/>
    </source>
</evidence>
<dbReference type="Gene3D" id="3.40.50.300">
    <property type="entry name" value="P-loop containing nucleotide triphosphate hydrolases"/>
    <property type="match status" value="1"/>
</dbReference>
<keyword evidence="1" id="KW-0067">ATP-binding</keyword>